<keyword evidence="10" id="KW-1185">Reference proteome</keyword>
<reference evidence="9 10" key="1">
    <citation type="submission" date="2020-07" db="EMBL/GenBank/DDBJ databases">
        <title>Description of Limosilactobacillus balticus sp. nov., Limosilactobacillus agrestis sp. nov., Limosilactobacillus albertensis sp. nov., Limosilactobacillus rudii sp. nov., Limosilactobacillus fastidiosus sp. nov., five novel Limosilactobacillus species isolated from the vertebrate gastrointestinal tract, and proposal of 6 subspecies of Limosilactobacillus reuteri adapted to the gastrointestinal tract of specific vertebrate hosts.</title>
        <authorList>
            <person name="Li F."/>
            <person name="Cheng C."/>
            <person name="Zheng J."/>
            <person name="Quevedo R.M."/>
            <person name="Li J."/>
            <person name="Roos S."/>
            <person name="Gaenzle M.G."/>
            <person name="Walter J."/>
        </authorList>
    </citation>
    <scope>NUCLEOTIDE SEQUENCE [LARGE SCALE GENOMIC DNA]</scope>
    <source>
        <strain evidence="9 10">STM2_1</strain>
    </source>
</reference>
<organism evidence="9 10">
    <name type="scientific">Limosilactobacillus rudii</name>
    <dbReference type="NCBI Taxonomy" id="2759755"/>
    <lineage>
        <taxon>Bacteria</taxon>
        <taxon>Bacillati</taxon>
        <taxon>Bacillota</taxon>
        <taxon>Bacilli</taxon>
        <taxon>Lactobacillales</taxon>
        <taxon>Lactobacillaceae</taxon>
        <taxon>Limosilactobacillus</taxon>
    </lineage>
</organism>
<dbReference type="Proteomes" id="UP000517106">
    <property type="component" value="Unassembled WGS sequence"/>
</dbReference>
<feature type="transmembrane region" description="Helical" evidence="8">
    <location>
        <begin position="84"/>
        <end position="102"/>
    </location>
</feature>
<feature type="transmembrane region" description="Helical" evidence="8">
    <location>
        <begin position="57"/>
        <end position="78"/>
    </location>
</feature>
<name>A0A7W3YNB6_9LACO</name>
<comment type="similarity">
    <text evidence="2">Belongs to the PsiE family.</text>
</comment>
<comment type="caution">
    <text evidence="9">The sequence shown here is derived from an EMBL/GenBank/DDBJ whole genome shotgun (WGS) entry which is preliminary data.</text>
</comment>
<evidence type="ECO:0000256" key="4">
    <source>
        <dbReference type="ARBA" id="ARBA00022475"/>
    </source>
</evidence>
<dbReference type="PIRSF" id="PIRSF029598">
    <property type="entry name" value="PsiE"/>
    <property type="match status" value="1"/>
</dbReference>
<gene>
    <name evidence="9" type="primary">psiE</name>
    <name evidence="9" type="ORF">H5S09_05150</name>
</gene>
<evidence type="ECO:0000313" key="10">
    <source>
        <dbReference type="Proteomes" id="UP000517106"/>
    </source>
</evidence>
<feature type="transmembrane region" description="Helical" evidence="8">
    <location>
        <begin position="14"/>
        <end position="36"/>
    </location>
</feature>
<keyword evidence="7 8" id="KW-0472">Membrane</keyword>
<dbReference type="GO" id="GO:0016036">
    <property type="term" value="P:cellular response to phosphate starvation"/>
    <property type="evidence" value="ECO:0007669"/>
    <property type="project" value="InterPro"/>
</dbReference>
<keyword evidence="5 8" id="KW-0812">Transmembrane</keyword>
<evidence type="ECO:0000256" key="8">
    <source>
        <dbReference type="SAM" id="Phobius"/>
    </source>
</evidence>
<feature type="transmembrane region" description="Helical" evidence="8">
    <location>
        <begin position="111"/>
        <end position="132"/>
    </location>
</feature>
<dbReference type="PANTHER" id="PTHR37819">
    <property type="entry name" value="PROTEIN PSIE"/>
    <property type="match status" value="1"/>
</dbReference>
<evidence type="ECO:0000256" key="5">
    <source>
        <dbReference type="ARBA" id="ARBA00022692"/>
    </source>
</evidence>
<dbReference type="PANTHER" id="PTHR37819:SF1">
    <property type="entry name" value="PROTEIN PSIE"/>
    <property type="match status" value="1"/>
</dbReference>
<evidence type="ECO:0000256" key="6">
    <source>
        <dbReference type="ARBA" id="ARBA00022989"/>
    </source>
</evidence>
<dbReference type="NCBIfam" id="NF002763">
    <property type="entry name" value="PRK02833.1-1"/>
    <property type="match status" value="1"/>
</dbReference>
<dbReference type="RefSeq" id="WP_182596059.1">
    <property type="nucleotide sequence ID" value="NZ_JACIVA010000045.1"/>
</dbReference>
<dbReference type="GO" id="GO:0005886">
    <property type="term" value="C:plasma membrane"/>
    <property type="evidence" value="ECO:0007669"/>
    <property type="project" value="UniProtKB-SubCell"/>
</dbReference>
<dbReference type="InterPro" id="IPR020948">
    <property type="entry name" value="P_starv_induced_PsiE-like"/>
</dbReference>
<keyword evidence="6 8" id="KW-1133">Transmembrane helix</keyword>
<evidence type="ECO:0000256" key="3">
    <source>
        <dbReference type="ARBA" id="ARBA00021903"/>
    </source>
</evidence>
<protein>
    <recommendedName>
        <fullName evidence="3">Protein PsiE</fullName>
    </recommendedName>
</protein>
<evidence type="ECO:0000313" key="9">
    <source>
        <dbReference type="EMBL" id="MBB1097321.1"/>
    </source>
</evidence>
<dbReference type="AlphaFoldDB" id="A0A7W3YNB6"/>
<evidence type="ECO:0000256" key="1">
    <source>
        <dbReference type="ARBA" id="ARBA00004429"/>
    </source>
</evidence>
<comment type="subcellular location">
    <subcellularLocation>
        <location evidence="1">Cell inner membrane</location>
        <topology evidence="1">Multi-pass membrane protein</topology>
    </subcellularLocation>
</comment>
<accession>A0A7W3YNB6</accession>
<dbReference type="EMBL" id="JACIVA010000045">
    <property type="protein sequence ID" value="MBB1097321.1"/>
    <property type="molecule type" value="Genomic_DNA"/>
</dbReference>
<evidence type="ECO:0000256" key="7">
    <source>
        <dbReference type="ARBA" id="ARBA00023136"/>
    </source>
</evidence>
<dbReference type="Pfam" id="PF06146">
    <property type="entry name" value="PsiE"/>
    <property type="match status" value="1"/>
</dbReference>
<sequence>MERFNQFIVKFSRFLQLLTIIAMALLGICLSVVLFVELFNLSTQLLTVNLANDYFKILDNVIVFFLFFEFVAMIISALKHNGHISVNFLMSLGVTALLRWLIATHGDPIEIVLYALAILLLIVGMVILNRFIK</sequence>
<proteinExistence type="inferred from homology"/>
<dbReference type="InterPro" id="IPR009315">
    <property type="entry name" value="P_starv_induced_PsiE"/>
</dbReference>
<evidence type="ECO:0000256" key="2">
    <source>
        <dbReference type="ARBA" id="ARBA00005632"/>
    </source>
</evidence>
<keyword evidence="4" id="KW-1003">Cell membrane</keyword>